<proteinExistence type="predicted"/>
<feature type="compositionally biased region" description="Polar residues" evidence="1">
    <location>
        <begin position="169"/>
        <end position="182"/>
    </location>
</feature>
<accession>F9WQ69</accession>
<dbReference type="AlphaFoldDB" id="F9WQ69"/>
<reference evidence="2 3" key="1">
    <citation type="journal article" date="2012" name="Proc. Natl. Acad. Sci. U.S.A.">
        <title>Antigenic diversity is generated by distinct evolutionary mechanisms in African trypanosome species.</title>
        <authorList>
            <person name="Jackson A.P."/>
            <person name="Berry A."/>
            <person name="Aslett M."/>
            <person name="Allison H.C."/>
            <person name="Burton P."/>
            <person name="Vavrova-Anderson J."/>
            <person name="Brown R."/>
            <person name="Browne H."/>
            <person name="Corton N."/>
            <person name="Hauser H."/>
            <person name="Gamble J."/>
            <person name="Gilderthorp R."/>
            <person name="Marcello L."/>
            <person name="McQuillan J."/>
            <person name="Otto T.D."/>
            <person name="Quail M.A."/>
            <person name="Sanders M.J."/>
            <person name="van Tonder A."/>
            <person name="Ginger M.L."/>
            <person name="Field M.C."/>
            <person name="Barry J.D."/>
            <person name="Hertz-Fowler C."/>
            <person name="Berriman M."/>
        </authorList>
    </citation>
    <scope>NUCLEOTIDE SEQUENCE</scope>
    <source>
        <strain evidence="2 3">Y486</strain>
    </source>
</reference>
<evidence type="ECO:0000313" key="3">
    <source>
        <dbReference type="Proteomes" id="UP000009027"/>
    </source>
</evidence>
<evidence type="ECO:0000313" key="2">
    <source>
        <dbReference type="EMBL" id="CCD19696.1"/>
    </source>
</evidence>
<feature type="compositionally biased region" description="Polar residues" evidence="1">
    <location>
        <begin position="201"/>
        <end position="219"/>
    </location>
</feature>
<evidence type="ECO:0000256" key="1">
    <source>
        <dbReference type="SAM" id="MobiDB-lite"/>
    </source>
</evidence>
<feature type="compositionally biased region" description="Low complexity" evidence="1">
    <location>
        <begin position="228"/>
        <end position="242"/>
    </location>
</feature>
<feature type="region of interest" description="Disordered" evidence="1">
    <location>
        <begin position="163"/>
        <end position="242"/>
    </location>
</feature>
<feature type="compositionally biased region" description="Basic and acidic residues" evidence="1">
    <location>
        <begin position="183"/>
        <end position="200"/>
    </location>
</feature>
<gene>
    <name evidence="2" type="ORF">TvY486_0024050</name>
</gene>
<name>F9WQ69_TRYVY</name>
<dbReference type="VEuPathDB" id="TriTrypDB:TvY486_0024050"/>
<keyword evidence="3" id="KW-1185">Reference proteome</keyword>
<dbReference type="EMBL" id="CAEX01003943">
    <property type="protein sequence ID" value="CCD19696.1"/>
    <property type="molecule type" value="Genomic_DNA"/>
</dbReference>
<dbReference type="Proteomes" id="UP000009027">
    <property type="component" value="Unassembled WGS sequence"/>
</dbReference>
<sequence>MLEDNIAAVLKKHAGKLPNLTETVLDRDTASQFGATDGVATGVVTADDDTEGQACPLVVYRSKADQKHGGIIAGKGPKERTLIWGRWWKVTPAHHNTANNHDGPATQDKASEITIDTNATQTWHAIKRTLEALRGIIANVKKECKTEAGNLCQQITEEARQTLKRMATAKTQQAESNTQTTRNKGDAQQHNGHPQEHDTDAGTSPTCPTGTRWNQGTDQCETDGTGKAPHASSAHSTSARKTVSATLLLATLRTTRHI</sequence>
<protein>
    <submittedName>
        <fullName evidence="2">Uncharacterized protein</fullName>
    </submittedName>
</protein>
<organism evidence="2 3">
    <name type="scientific">Trypanosoma vivax (strain Y486)</name>
    <dbReference type="NCBI Taxonomy" id="1055687"/>
    <lineage>
        <taxon>Eukaryota</taxon>
        <taxon>Discoba</taxon>
        <taxon>Euglenozoa</taxon>
        <taxon>Kinetoplastea</taxon>
        <taxon>Metakinetoplastina</taxon>
        <taxon>Trypanosomatida</taxon>
        <taxon>Trypanosomatidae</taxon>
        <taxon>Trypanosoma</taxon>
        <taxon>Duttonella</taxon>
    </lineage>
</organism>